<keyword evidence="2 7" id="KW-0813">Transport</keyword>
<sequence>MNAGMSRLLLTRLATAAGTLLFVAAAVFVTTTMLPGDVAQEILGQSATPEAVAALRHGLGLDRPPVERFLSWLGGLLVGDPGLSLVNGVPVATLIGGRLSNSLLLAAVTAAVSVPLALLLGVSSAMLRGSIYDRVVGTATIFVVSVPEFLVASLAVLVFAVKLRWLPALAQAPQGHGLLDLMRSFAMPIVTLTFVIVAQMARMTRAAVIDTLAAPYVEMARLKGAGPIRIVLTHALPNAIGPIANAVALSLSFLLGGVIIVETIFNYPGIAKLMVDGVATRDLPVVQACALIFCAGYLLLVMLADIAAILSNPRLRHR</sequence>
<dbReference type="EMBL" id="QYUL01000002">
    <property type="protein sequence ID" value="RJF82374.1"/>
    <property type="molecule type" value="Genomic_DNA"/>
</dbReference>
<keyword evidence="5 7" id="KW-1133">Transmembrane helix</keyword>
<accession>A0A418VZ32</accession>
<evidence type="ECO:0000313" key="10">
    <source>
        <dbReference type="Proteomes" id="UP000283458"/>
    </source>
</evidence>
<evidence type="ECO:0000256" key="5">
    <source>
        <dbReference type="ARBA" id="ARBA00022989"/>
    </source>
</evidence>
<proteinExistence type="inferred from homology"/>
<evidence type="ECO:0000256" key="4">
    <source>
        <dbReference type="ARBA" id="ARBA00022692"/>
    </source>
</evidence>
<dbReference type="GO" id="GO:0055085">
    <property type="term" value="P:transmembrane transport"/>
    <property type="evidence" value="ECO:0007669"/>
    <property type="project" value="InterPro"/>
</dbReference>
<dbReference type="AlphaFoldDB" id="A0A418VZ32"/>
<keyword evidence="10" id="KW-1185">Reference proteome</keyword>
<dbReference type="InterPro" id="IPR000515">
    <property type="entry name" value="MetI-like"/>
</dbReference>
<evidence type="ECO:0000256" key="3">
    <source>
        <dbReference type="ARBA" id="ARBA00022475"/>
    </source>
</evidence>
<comment type="similarity">
    <text evidence="7">Belongs to the binding-protein-dependent transport system permease family.</text>
</comment>
<organism evidence="9 10">
    <name type="scientific">Azospirillum cavernae</name>
    <dbReference type="NCBI Taxonomy" id="2320860"/>
    <lineage>
        <taxon>Bacteria</taxon>
        <taxon>Pseudomonadati</taxon>
        <taxon>Pseudomonadota</taxon>
        <taxon>Alphaproteobacteria</taxon>
        <taxon>Rhodospirillales</taxon>
        <taxon>Azospirillaceae</taxon>
        <taxon>Azospirillum</taxon>
    </lineage>
</organism>
<feature type="transmembrane region" description="Helical" evidence="7">
    <location>
        <begin position="285"/>
        <end position="310"/>
    </location>
</feature>
<feature type="transmembrane region" description="Helical" evidence="7">
    <location>
        <begin position="181"/>
        <end position="201"/>
    </location>
</feature>
<comment type="caution">
    <text evidence="9">The sequence shown here is derived from an EMBL/GenBank/DDBJ whole genome shotgun (WGS) entry which is preliminary data.</text>
</comment>
<gene>
    <name evidence="9" type="ORF">D3877_14295</name>
</gene>
<dbReference type="CDD" id="cd06261">
    <property type="entry name" value="TM_PBP2"/>
    <property type="match status" value="1"/>
</dbReference>
<evidence type="ECO:0000256" key="2">
    <source>
        <dbReference type="ARBA" id="ARBA00022448"/>
    </source>
</evidence>
<feature type="transmembrane region" description="Helical" evidence="7">
    <location>
        <begin position="139"/>
        <end position="161"/>
    </location>
</feature>
<feature type="transmembrane region" description="Helical" evidence="7">
    <location>
        <begin position="103"/>
        <end position="127"/>
    </location>
</feature>
<dbReference type="PANTHER" id="PTHR43163:SF3">
    <property type="entry name" value="PEPTIDE ABC TRANSPORTER PERMEASE PROTEIN"/>
    <property type="match status" value="1"/>
</dbReference>
<dbReference type="SUPFAM" id="SSF161098">
    <property type="entry name" value="MetI-like"/>
    <property type="match status" value="1"/>
</dbReference>
<feature type="transmembrane region" description="Helical" evidence="7">
    <location>
        <begin position="243"/>
        <end position="265"/>
    </location>
</feature>
<name>A0A418VZ32_9PROT</name>
<reference evidence="9 10" key="1">
    <citation type="submission" date="2018-09" db="EMBL/GenBank/DDBJ databases">
        <authorList>
            <person name="Zhu H."/>
        </authorList>
    </citation>
    <scope>NUCLEOTIDE SEQUENCE [LARGE SCALE GENOMIC DNA]</scope>
    <source>
        <strain evidence="9 10">K2W22B-5</strain>
    </source>
</reference>
<dbReference type="PROSITE" id="PS50928">
    <property type="entry name" value="ABC_TM1"/>
    <property type="match status" value="1"/>
</dbReference>
<protein>
    <submittedName>
        <fullName evidence="9">ABC transporter permease</fullName>
    </submittedName>
</protein>
<evidence type="ECO:0000313" key="9">
    <source>
        <dbReference type="EMBL" id="RJF82374.1"/>
    </source>
</evidence>
<keyword evidence="6 7" id="KW-0472">Membrane</keyword>
<dbReference type="Pfam" id="PF00528">
    <property type="entry name" value="BPD_transp_1"/>
    <property type="match status" value="1"/>
</dbReference>
<dbReference type="InterPro" id="IPR035906">
    <property type="entry name" value="MetI-like_sf"/>
</dbReference>
<comment type="subcellular location">
    <subcellularLocation>
        <location evidence="1 7">Cell membrane</location>
        <topology evidence="1 7">Multi-pass membrane protein</topology>
    </subcellularLocation>
</comment>
<dbReference type="Pfam" id="PF19300">
    <property type="entry name" value="BPD_transp_1_N"/>
    <property type="match status" value="1"/>
</dbReference>
<dbReference type="GO" id="GO:0005886">
    <property type="term" value="C:plasma membrane"/>
    <property type="evidence" value="ECO:0007669"/>
    <property type="project" value="UniProtKB-SubCell"/>
</dbReference>
<dbReference type="Gene3D" id="1.10.3720.10">
    <property type="entry name" value="MetI-like"/>
    <property type="match status" value="1"/>
</dbReference>
<evidence type="ECO:0000256" key="7">
    <source>
        <dbReference type="RuleBase" id="RU363032"/>
    </source>
</evidence>
<keyword evidence="3" id="KW-1003">Cell membrane</keyword>
<keyword evidence="4 7" id="KW-0812">Transmembrane</keyword>
<evidence type="ECO:0000256" key="1">
    <source>
        <dbReference type="ARBA" id="ARBA00004651"/>
    </source>
</evidence>
<evidence type="ECO:0000256" key="6">
    <source>
        <dbReference type="ARBA" id="ARBA00023136"/>
    </source>
</evidence>
<dbReference type="OrthoDB" id="7834831at2"/>
<dbReference type="InterPro" id="IPR045621">
    <property type="entry name" value="BPD_transp_1_N"/>
</dbReference>
<feature type="domain" description="ABC transmembrane type-1" evidence="8">
    <location>
        <begin position="99"/>
        <end position="304"/>
    </location>
</feature>
<dbReference type="PANTHER" id="PTHR43163">
    <property type="entry name" value="DIPEPTIDE TRANSPORT SYSTEM PERMEASE PROTEIN DPPB-RELATED"/>
    <property type="match status" value="1"/>
</dbReference>
<dbReference type="Proteomes" id="UP000283458">
    <property type="component" value="Unassembled WGS sequence"/>
</dbReference>
<evidence type="ECO:0000259" key="8">
    <source>
        <dbReference type="PROSITE" id="PS50928"/>
    </source>
</evidence>